<evidence type="ECO:0000313" key="2">
    <source>
        <dbReference type="EMBL" id="MFC3986476.1"/>
    </source>
</evidence>
<feature type="region of interest" description="Disordered" evidence="1">
    <location>
        <begin position="97"/>
        <end position="116"/>
    </location>
</feature>
<comment type="caution">
    <text evidence="2">The sequence shown here is derived from an EMBL/GenBank/DDBJ whole genome shotgun (WGS) entry which is preliminary data.</text>
</comment>
<organism evidence="2 3">
    <name type="scientific">Streptosporangium jomthongense</name>
    <dbReference type="NCBI Taxonomy" id="1193683"/>
    <lineage>
        <taxon>Bacteria</taxon>
        <taxon>Bacillati</taxon>
        <taxon>Actinomycetota</taxon>
        <taxon>Actinomycetes</taxon>
        <taxon>Streptosporangiales</taxon>
        <taxon>Streptosporangiaceae</taxon>
        <taxon>Streptosporangium</taxon>
    </lineage>
</organism>
<dbReference type="Proteomes" id="UP001595698">
    <property type="component" value="Unassembled WGS sequence"/>
</dbReference>
<sequence length="116" mass="13109">MTADRTAELRQAIADAEVFATLEEAASDELDRLWHDLDSQLRLARDGCWSMGCEDIAHRIVALTRTLGRPARWQDMPLGLLEAGVYQRMHDLLGMPYDPPDMDTVAQSRARLQEAQ</sequence>
<dbReference type="RefSeq" id="WP_386196746.1">
    <property type="nucleotide sequence ID" value="NZ_JBHSBC010000056.1"/>
</dbReference>
<accession>A0ABV8FCR8</accession>
<name>A0ABV8FCR8_9ACTN</name>
<reference evidence="3" key="1">
    <citation type="journal article" date="2019" name="Int. J. Syst. Evol. Microbiol.">
        <title>The Global Catalogue of Microorganisms (GCM) 10K type strain sequencing project: providing services to taxonomists for standard genome sequencing and annotation.</title>
        <authorList>
            <consortium name="The Broad Institute Genomics Platform"/>
            <consortium name="The Broad Institute Genome Sequencing Center for Infectious Disease"/>
            <person name="Wu L."/>
            <person name="Ma J."/>
        </authorList>
    </citation>
    <scope>NUCLEOTIDE SEQUENCE [LARGE SCALE GENOMIC DNA]</scope>
    <source>
        <strain evidence="3">TBRC 7912</strain>
    </source>
</reference>
<protein>
    <submittedName>
        <fullName evidence="2">Uncharacterized protein</fullName>
    </submittedName>
</protein>
<evidence type="ECO:0000256" key="1">
    <source>
        <dbReference type="SAM" id="MobiDB-lite"/>
    </source>
</evidence>
<proteinExistence type="predicted"/>
<dbReference type="EMBL" id="JBHSBC010000056">
    <property type="protein sequence ID" value="MFC3986476.1"/>
    <property type="molecule type" value="Genomic_DNA"/>
</dbReference>
<gene>
    <name evidence="2" type="ORF">ACFOYY_40535</name>
</gene>
<evidence type="ECO:0000313" key="3">
    <source>
        <dbReference type="Proteomes" id="UP001595698"/>
    </source>
</evidence>
<keyword evidence="3" id="KW-1185">Reference proteome</keyword>